<name>A0AAW0LNK9_QUESU</name>
<evidence type="ECO:0000313" key="2">
    <source>
        <dbReference type="Proteomes" id="UP000237347"/>
    </source>
</evidence>
<protein>
    <submittedName>
        <fullName evidence="1">Uncharacterized protein</fullName>
    </submittedName>
</protein>
<dbReference type="AlphaFoldDB" id="A0AAW0LNK9"/>
<organism evidence="1 2">
    <name type="scientific">Quercus suber</name>
    <name type="common">Cork oak</name>
    <dbReference type="NCBI Taxonomy" id="58331"/>
    <lineage>
        <taxon>Eukaryota</taxon>
        <taxon>Viridiplantae</taxon>
        <taxon>Streptophyta</taxon>
        <taxon>Embryophyta</taxon>
        <taxon>Tracheophyta</taxon>
        <taxon>Spermatophyta</taxon>
        <taxon>Magnoliopsida</taxon>
        <taxon>eudicotyledons</taxon>
        <taxon>Gunneridae</taxon>
        <taxon>Pentapetalae</taxon>
        <taxon>rosids</taxon>
        <taxon>fabids</taxon>
        <taxon>Fagales</taxon>
        <taxon>Fagaceae</taxon>
        <taxon>Quercus</taxon>
    </lineage>
</organism>
<reference evidence="1 2" key="1">
    <citation type="journal article" date="2018" name="Sci. Data">
        <title>The draft genome sequence of cork oak.</title>
        <authorList>
            <person name="Ramos A.M."/>
            <person name="Usie A."/>
            <person name="Barbosa P."/>
            <person name="Barros P.M."/>
            <person name="Capote T."/>
            <person name="Chaves I."/>
            <person name="Simoes F."/>
            <person name="Abreu I."/>
            <person name="Carrasquinho I."/>
            <person name="Faro C."/>
            <person name="Guimaraes J.B."/>
            <person name="Mendonca D."/>
            <person name="Nobrega F."/>
            <person name="Rodrigues L."/>
            <person name="Saibo N.J.M."/>
            <person name="Varela M.C."/>
            <person name="Egas C."/>
            <person name="Matos J."/>
            <person name="Miguel C.M."/>
            <person name="Oliveira M.M."/>
            <person name="Ricardo C.P."/>
            <person name="Goncalves S."/>
        </authorList>
    </citation>
    <scope>NUCLEOTIDE SEQUENCE [LARGE SCALE GENOMIC DNA]</scope>
    <source>
        <strain evidence="2">cv. HL8</strain>
    </source>
</reference>
<proteinExistence type="predicted"/>
<gene>
    <name evidence="1" type="ORF">CFP56_037433</name>
</gene>
<dbReference type="Proteomes" id="UP000237347">
    <property type="component" value="Unassembled WGS sequence"/>
</dbReference>
<evidence type="ECO:0000313" key="1">
    <source>
        <dbReference type="EMBL" id="KAK7852960.1"/>
    </source>
</evidence>
<dbReference type="EMBL" id="PKMF04000070">
    <property type="protein sequence ID" value="KAK7852960.1"/>
    <property type="molecule type" value="Genomic_DNA"/>
</dbReference>
<keyword evidence="2" id="KW-1185">Reference proteome</keyword>
<comment type="caution">
    <text evidence="1">The sequence shown here is derived from an EMBL/GenBank/DDBJ whole genome shotgun (WGS) entry which is preliminary data.</text>
</comment>
<accession>A0AAW0LNK9</accession>
<sequence>MGKEVLLWSSNCKLSWTLPHHVQRKTHKEGQQWWMSPNNSGELRGSFHWVKSIWEICRIHNFMRVLKSILLHHSRGMFLMIKAKQ</sequence>